<dbReference type="RefSeq" id="WP_307231412.1">
    <property type="nucleotide sequence ID" value="NZ_JAUSVF010000001.1"/>
</dbReference>
<dbReference type="Pfam" id="PF02706">
    <property type="entry name" value="Wzz"/>
    <property type="match status" value="1"/>
</dbReference>
<dbReference type="Proteomes" id="UP001230207">
    <property type="component" value="Unassembled WGS sequence"/>
</dbReference>
<evidence type="ECO:0000256" key="2">
    <source>
        <dbReference type="ARBA" id="ARBA00022475"/>
    </source>
</evidence>
<dbReference type="EMBL" id="JAUSVF010000001">
    <property type="protein sequence ID" value="MDQ0321091.1"/>
    <property type="molecule type" value="Genomic_DNA"/>
</dbReference>
<evidence type="ECO:0000256" key="3">
    <source>
        <dbReference type="ARBA" id="ARBA00022692"/>
    </source>
</evidence>
<dbReference type="PANTHER" id="PTHR32309">
    <property type="entry name" value="TYROSINE-PROTEIN KINASE"/>
    <property type="match status" value="1"/>
</dbReference>
<dbReference type="InterPro" id="IPR003856">
    <property type="entry name" value="LPS_length_determ_N"/>
</dbReference>
<evidence type="ECO:0000256" key="7">
    <source>
        <dbReference type="SAM" id="Phobius"/>
    </source>
</evidence>
<name>A0ABU0BS56_9HYPH</name>
<keyword evidence="10" id="KW-1185">Reference proteome</keyword>
<evidence type="ECO:0000256" key="5">
    <source>
        <dbReference type="ARBA" id="ARBA00023136"/>
    </source>
</evidence>
<keyword evidence="5 7" id="KW-0472">Membrane</keyword>
<evidence type="ECO:0000313" key="9">
    <source>
        <dbReference type="EMBL" id="MDQ0321091.1"/>
    </source>
</evidence>
<comment type="caution">
    <text evidence="9">The sequence shown here is derived from an EMBL/GenBank/DDBJ whole genome shotgun (WGS) entry which is preliminary data.</text>
</comment>
<feature type="domain" description="Polysaccharide chain length determinant N-terminal" evidence="8">
    <location>
        <begin position="9"/>
        <end position="93"/>
    </location>
</feature>
<proteinExistence type="predicted"/>
<dbReference type="PANTHER" id="PTHR32309:SF13">
    <property type="entry name" value="FERRIC ENTEROBACTIN TRANSPORT PROTEIN FEPE"/>
    <property type="match status" value="1"/>
</dbReference>
<feature type="coiled-coil region" evidence="6">
    <location>
        <begin position="206"/>
        <end position="249"/>
    </location>
</feature>
<evidence type="ECO:0000256" key="1">
    <source>
        <dbReference type="ARBA" id="ARBA00004651"/>
    </source>
</evidence>
<keyword evidence="2" id="KW-1003">Cell membrane</keyword>
<evidence type="ECO:0000259" key="8">
    <source>
        <dbReference type="Pfam" id="PF02706"/>
    </source>
</evidence>
<gene>
    <name evidence="9" type="ORF">QO002_003229</name>
</gene>
<protein>
    <submittedName>
        <fullName evidence="9">Uncharacterized protein involved in exopolysaccharide biosynthesis</fullName>
    </submittedName>
</protein>
<evidence type="ECO:0000256" key="4">
    <source>
        <dbReference type="ARBA" id="ARBA00022989"/>
    </source>
</evidence>
<feature type="transmembrane region" description="Helical" evidence="7">
    <location>
        <begin position="400"/>
        <end position="424"/>
    </location>
</feature>
<evidence type="ECO:0000313" key="10">
    <source>
        <dbReference type="Proteomes" id="UP001230207"/>
    </source>
</evidence>
<keyword evidence="6" id="KW-0175">Coiled coil</keyword>
<sequence length="451" mass="49362">MRTVFDAYSILLQQRRLFTIFFLVLFIGGVGAVYLKRPTFESSAKLMVNMEGLGVSLSQAEVPATGPQVQAVEAVTSQIELLTSRDLVVELVDRLGMDTFRAPPPKNPIVRAAVQTLETVSRGVGNALATLGLVQPVGERDALIEQLSNSIRVFPVRQSQVIVVSLRWRTPAIPSLALSTLLELFNEKSKTLDGIRSEYVLFSDQVTQAAEALEKAEAEARAFDQTHDIADLAREKQMLIDRIDRLTAMRTDAGLGETATAPPTGQSDIAGAGEQLTQLRSRLYTLNEERAKALASFTPEHRTVQELDRQISETKKAMVEENAAVGAAIKASHTRLQVLLGAEQSNNRIQRNIELATQAYQTYRKVASDRQNMLAHETIVHVQTIDAPSQPIRPLGASRLIWAIAALVVSLVLAAIATLALNLLRQRQETTSAIATIEPPSEATLRLKSGF</sequence>
<organism evidence="9 10">
    <name type="scientific">Pararhizobium capsulatum DSM 1112</name>
    <dbReference type="NCBI Taxonomy" id="1121113"/>
    <lineage>
        <taxon>Bacteria</taxon>
        <taxon>Pseudomonadati</taxon>
        <taxon>Pseudomonadota</taxon>
        <taxon>Alphaproteobacteria</taxon>
        <taxon>Hyphomicrobiales</taxon>
        <taxon>Rhizobiaceae</taxon>
        <taxon>Rhizobium/Agrobacterium group</taxon>
        <taxon>Pararhizobium</taxon>
    </lineage>
</organism>
<keyword evidence="4 7" id="KW-1133">Transmembrane helix</keyword>
<keyword evidence="3 7" id="KW-0812">Transmembrane</keyword>
<feature type="transmembrane region" description="Helical" evidence="7">
    <location>
        <begin position="17"/>
        <end position="35"/>
    </location>
</feature>
<evidence type="ECO:0000256" key="6">
    <source>
        <dbReference type="SAM" id="Coils"/>
    </source>
</evidence>
<dbReference type="InterPro" id="IPR050445">
    <property type="entry name" value="Bact_polysacc_biosynth/exp"/>
</dbReference>
<comment type="subcellular location">
    <subcellularLocation>
        <location evidence="1">Cell membrane</location>
        <topology evidence="1">Multi-pass membrane protein</topology>
    </subcellularLocation>
</comment>
<accession>A0ABU0BS56</accession>
<reference evidence="9 10" key="1">
    <citation type="submission" date="2023-07" db="EMBL/GenBank/DDBJ databases">
        <title>Genomic Encyclopedia of Type Strains, Phase IV (KMG-IV): sequencing the most valuable type-strain genomes for metagenomic binning, comparative biology and taxonomic classification.</title>
        <authorList>
            <person name="Goeker M."/>
        </authorList>
    </citation>
    <scope>NUCLEOTIDE SEQUENCE [LARGE SCALE GENOMIC DNA]</scope>
    <source>
        <strain evidence="9 10">DSM 1112</strain>
    </source>
</reference>